<dbReference type="Proteomes" id="UP001177021">
    <property type="component" value="Unassembled WGS sequence"/>
</dbReference>
<comment type="caution">
    <text evidence="1">The sequence shown here is derived from an EMBL/GenBank/DDBJ whole genome shotgun (WGS) entry which is preliminary data.</text>
</comment>
<keyword evidence="2" id="KW-1185">Reference proteome</keyword>
<evidence type="ECO:0000313" key="1">
    <source>
        <dbReference type="EMBL" id="CAJ2649512.1"/>
    </source>
</evidence>
<organism evidence="1 2">
    <name type="scientific">Trifolium pratense</name>
    <name type="common">Red clover</name>
    <dbReference type="NCBI Taxonomy" id="57577"/>
    <lineage>
        <taxon>Eukaryota</taxon>
        <taxon>Viridiplantae</taxon>
        <taxon>Streptophyta</taxon>
        <taxon>Embryophyta</taxon>
        <taxon>Tracheophyta</taxon>
        <taxon>Spermatophyta</taxon>
        <taxon>Magnoliopsida</taxon>
        <taxon>eudicotyledons</taxon>
        <taxon>Gunneridae</taxon>
        <taxon>Pentapetalae</taxon>
        <taxon>rosids</taxon>
        <taxon>fabids</taxon>
        <taxon>Fabales</taxon>
        <taxon>Fabaceae</taxon>
        <taxon>Papilionoideae</taxon>
        <taxon>50 kb inversion clade</taxon>
        <taxon>NPAAA clade</taxon>
        <taxon>Hologalegina</taxon>
        <taxon>IRL clade</taxon>
        <taxon>Trifolieae</taxon>
        <taxon>Trifolium</taxon>
    </lineage>
</organism>
<evidence type="ECO:0000313" key="2">
    <source>
        <dbReference type="Proteomes" id="UP001177021"/>
    </source>
</evidence>
<accession>A0ACB0JYV1</accession>
<sequence>MGNCCTSSSSTSMEWGGEDWESLRSSSPSTKPKNSSSSSRSKVFDESAHVRKEENNNLLGKLRDSSDANGKVTLKISKSELAELLGAIQQNNNNNNNDQQQPHKQKKELASAEEVLFRLMKTRDHQIISSHWKPVLDTIPEC</sequence>
<proteinExistence type="predicted"/>
<reference evidence="1" key="1">
    <citation type="submission" date="2023-10" db="EMBL/GenBank/DDBJ databases">
        <authorList>
            <person name="Rodriguez Cubillos JULIANA M."/>
            <person name="De Vega J."/>
        </authorList>
    </citation>
    <scope>NUCLEOTIDE SEQUENCE</scope>
</reference>
<dbReference type="EMBL" id="CASHSV030000109">
    <property type="protein sequence ID" value="CAJ2649512.1"/>
    <property type="molecule type" value="Genomic_DNA"/>
</dbReference>
<gene>
    <name evidence="1" type="ORF">MILVUS5_LOCUS17598</name>
</gene>
<name>A0ACB0JYV1_TRIPR</name>
<protein>
    <submittedName>
        <fullName evidence="1">Uncharacterized protein</fullName>
    </submittedName>
</protein>